<feature type="compositionally biased region" description="Polar residues" evidence="9">
    <location>
        <begin position="1020"/>
        <end position="1032"/>
    </location>
</feature>
<evidence type="ECO:0000259" key="11">
    <source>
        <dbReference type="Pfam" id="PF07885"/>
    </source>
</evidence>
<feature type="compositionally biased region" description="Polar residues" evidence="9">
    <location>
        <begin position="1328"/>
        <end position="1361"/>
    </location>
</feature>
<feature type="domain" description="Potassium channel" evidence="11">
    <location>
        <begin position="404"/>
        <end position="475"/>
    </location>
</feature>
<feature type="transmembrane region" description="Helical" evidence="10">
    <location>
        <begin position="317"/>
        <end position="339"/>
    </location>
</feature>
<feature type="compositionally biased region" description="Polar residues" evidence="9">
    <location>
        <begin position="20"/>
        <end position="36"/>
    </location>
</feature>
<evidence type="ECO:0000256" key="6">
    <source>
        <dbReference type="ARBA" id="ARBA00023136"/>
    </source>
</evidence>
<comment type="caution">
    <text evidence="12">The sequence shown here is derived from an EMBL/GenBank/DDBJ whole genome shotgun (WGS) entry which is preliminary data.</text>
</comment>
<feature type="compositionally biased region" description="Pro residues" evidence="9">
    <location>
        <begin position="1396"/>
        <end position="1405"/>
    </location>
</feature>
<protein>
    <submittedName>
        <fullName evidence="12">Potassium channel</fullName>
    </submittedName>
</protein>
<dbReference type="PRINTS" id="PR01333">
    <property type="entry name" value="2POREKCHANEL"/>
</dbReference>
<dbReference type="Proteomes" id="UP000707451">
    <property type="component" value="Unassembled WGS sequence"/>
</dbReference>
<keyword evidence="4 10" id="KW-1133">Transmembrane helix</keyword>
<feature type="transmembrane region" description="Helical" evidence="10">
    <location>
        <begin position="452"/>
        <end position="471"/>
    </location>
</feature>
<evidence type="ECO:0000313" key="13">
    <source>
        <dbReference type="Proteomes" id="UP000707451"/>
    </source>
</evidence>
<keyword evidence="13" id="KW-1185">Reference proteome</keyword>
<feature type="compositionally biased region" description="Low complexity" evidence="9">
    <location>
        <begin position="111"/>
        <end position="124"/>
    </location>
</feature>
<feature type="region of interest" description="Disordered" evidence="9">
    <location>
        <begin position="1317"/>
        <end position="1591"/>
    </location>
</feature>
<dbReference type="Pfam" id="PF07885">
    <property type="entry name" value="Ion_trans_2"/>
    <property type="match status" value="2"/>
</dbReference>
<feature type="compositionally biased region" description="Polar residues" evidence="9">
    <location>
        <begin position="1379"/>
        <end position="1394"/>
    </location>
</feature>
<evidence type="ECO:0000256" key="10">
    <source>
        <dbReference type="SAM" id="Phobius"/>
    </source>
</evidence>
<dbReference type="InterPro" id="IPR003280">
    <property type="entry name" value="2pore_dom_K_chnl"/>
</dbReference>
<reference evidence="12" key="1">
    <citation type="submission" date="2021-06" db="EMBL/GenBank/DDBJ databases">
        <title>Genome Sequence of Mortierella hyaline Strain SCG-10, a Cold-Adapted, Nitrate-Reducing Fungus Isolated from Soil in Minnesota, USA.</title>
        <authorList>
            <person name="Aldossari N."/>
        </authorList>
    </citation>
    <scope>NUCLEOTIDE SEQUENCE</scope>
    <source>
        <strain evidence="12">SCG-10</strain>
    </source>
</reference>
<feature type="region of interest" description="Disordered" evidence="9">
    <location>
        <begin position="1178"/>
        <end position="1289"/>
    </location>
</feature>
<feature type="compositionally biased region" description="Pro residues" evidence="9">
    <location>
        <begin position="1272"/>
        <end position="1285"/>
    </location>
</feature>
<feature type="transmembrane region" description="Helical" evidence="10">
    <location>
        <begin position="421"/>
        <end position="440"/>
    </location>
</feature>
<evidence type="ECO:0000256" key="3">
    <source>
        <dbReference type="ARBA" id="ARBA00022692"/>
    </source>
</evidence>
<gene>
    <name evidence="12" type="primary">TOK1_2</name>
    <name evidence="12" type="ORF">KI688_012249</name>
</gene>
<evidence type="ECO:0000256" key="1">
    <source>
        <dbReference type="ARBA" id="ARBA00004141"/>
    </source>
</evidence>
<dbReference type="PANTHER" id="PTHR11003">
    <property type="entry name" value="POTASSIUM CHANNEL, SUBFAMILY K"/>
    <property type="match status" value="1"/>
</dbReference>
<keyword evidence="6 10" id="KW-0472">Membrane</keyword>
<feature type="compositionally biased region" description="Low complexity" evidence="9">
    <location>
        <begin position="1235"/>
        <end position="1271"/>
    </location>
</feature>
<feature type="transmembrane region" description="Helical" evidence="10">
    <location>
        <begin position="267"/>
        <end position="286"/>
    </location>
</feature>
<keyword evidence="2 8" id="KW-0813">Transport</keyword>
<feature type="compositionally biased region" description="Low complexity" evidence="9">
    <location>
        <begin position="1552"/>
        <end position="1569"/>
    </location>
</feature>
<feature type="region of interest" description="Disordered" evidence="9">
    <location>
        <begin position="67"/>
        <end position="137"/>
    </location>
</feature>
<evidence type="ECO:0000256" key="9">
    <source>
        <dbReference type="SAM" id="MobiDB-lite"/>
    </source>
</evidence>
<feature type="region of interest" description="Disordered" evidence="9">
    <location>
        <begin position="776"/>
        <end position="812"/>
    </location>
</feature>
<proteinExistence type="inferred from homology"/>
<dbReference type="GO" id="GO:0030322">
    <property type="term" value="P:stabilization of membrane potential"/>
    <property type="evidence" value="ECO:0007669"/>
    <property type="project" value="TreeGrafter"/>
</dbReference>
<feature type="compositionally biased region" description="Pro residues" evidence="9">
    <location>
        <begin position="1"/>
        <end position="12"/>
    </location>
</feature>
<dbReference type="InterPro" id="IPR013099">
    <property type="entry name" value="K_chnl_dom"/>
</dbReference>
<comment type="similarity">
    <text evidence="8">Belongs to the two pore domain potassium channel (TC 1.A.1.8) family.</text>
</comment>
<dbReference type="GO" id="GO:0015271">
    <property type="term" value="F:outward rectifier potassium channel activity"/>
    <property type="evidence" value="ECO:0007669"/>
    <property type="project" value="TreeGrafter"/>
</dbReference>
<feature type="compositionally biased region" description="Polar residues" evidence="9">
    <location>
        <begin position="1224"/>
        <end position="1234"/>
    </location>
</feature>
<feature type="compositionally biased region" description="Low complexity" evidence="9">
    <location>
        <begin position="994"/>
        <end position="1003"/>
    </location>
</feature>
<feature type="compositionally biased region" description="Low complexity" evidence="9">
    <location>
        <begin position="848"/>
        <end position="885"/>
    </location>
</feature>
<feature type="transmembrane region" description="Helical" evidence="10">
    <location>
        <begin position="293"/>
        <end position="311"/>
    </location>
</feature>
<feature type="transmembrane region" description="Helical" evidence="10">
    <location>
        <begin position="396"/>
        <end position="415"/>
    </location>
</feature>
<dbReference type="EMBL" id="JAHRHY010000008">
    <property type="protein sequence ID" value="KAG9067466.1"/>
    <property type="molecule type" value="Genomic_DNA"/>
</dbReference>
<dbReference type="GO" id="GO:0022841">
    <property type="term" value="F:potassium ion leak channel activity"/>
    <property type="evidence" value="ECO:0007669"/>
    <property type="project" value="TreeGrafter"/>
</dbReference>
<feature type="region of interest" description="Disordered" evidence="9">
    <location>
        <begin position="1090"/>
        <end position="1129"/>
    </location>
</feature>
<evidence type="ECO:0000313" key="12">
    <source>
        <dbReference type="EMBL" id="KAG9067466.1"/>
    </source>
</evidence>
<feature type="compositionally biased region" description="Polar residues" evidence="9">
    <location>
        <begin position="83"/>
        <end position="101"/>
    </location>
</feature>
<feature type="region of interest" description="Disordered" evidence="9">
    <location>
        <begin position="1"/>
        <end position="37"/>
    </location>
</feature>
<evidence type="ECO:0000256" key="2">
    <source>
        <dbReference type="ARBA" id="ARBA00022448"/>
    </source>
</evidence>
<feature type="domain" description="Potassium channel" evidence="11">
    <location>
        <begin position="274"/>
        <end position="345"/>
    </location>
</feature>
<feature type="region of interest" description="Disordered" evidence="9">
    <location>
        <begin position="534"/>
        <end position="630"/>
    </location>
</feature>
<organism evidence="12 13">
    <name type="scientific">Linnemannia hyalina</name>
    <dbReference type="NCBI Taxonomy" id="64524"/>
    <lineage>
        <taxon>Eukaryota</taxon>
        <taxon>Fungi</taxon>
        <taxon>Fungi incertae sedis</taxon>
        <taxon>Mucoromycota</taxon>
        <taxon>Mortierellomycotina</taxon>
        <taxon>Mortierellomycetes</taxon>
        <taxon>Mortierellales</taxon>
        <taxon>Mortierellaceae</taxon>
        <taxon>Linnemannia</taxon>
    </lineage>
</organism>
<dbReference type="PANTHER" id="PTHR11003:SF291">
    <property type="entry name" value="IP11374P"/>
    <property type="match status" value="1"/>
</dbReference>
<sequence length="1591" mass="171870">MPTPPLRRPPSFPLTSLSLNNGEQSPAASNITSGSSRPLIRPILLEGHRLVDSADFGSEAYEDEKNDIRLSSSVSARRDPRSPKSNNNKKVAHQGSDNTTLRGGRGRDLNPPESSSNSTISPDSTLGPPVDANQPRPRLCQVGPHIAIATIQSYNILTVVRAVADPTWMVLKSSNDKIGKDDGDHLGHIDKFVTIFLALAITCAFLSCIGFSLRIMDRLTWIRAQYSHGFLSCILTIILSCLVTILLTIDWVRGFPSPGLTIALKELIISSFLMTTVIIIGAATYTKLEGWSFDNAVNFCIVSFSTIGYGNVSPQTIAGRVIFFFYAIIGISAVGYFIVSLRNAVLEQFQWRLLERFSKPAHISRVQTRMSTKDMSFPLARFEEEQRVKKMVKRNMIIRMSIIWIILWFGGAGVFCLFEEWSYLDSLYFCFVTLTTVGFGDMVPAEPGSIEFWNIYVFLGLTVFAYILSLFSATMASHIHLVDDGEGDEEDDVMYGWEQCEDPNNQFLGWNGTLGLEGLKWAQKRQSFKVNQGQDFADGAGQGSSIPGGEVKNDRPKGLQRVRFWNSGGGGGGGFSGRGASVSPLEGQRVSHRPLDGMDQQPQQPLPQQQQQQAGPKPIRRSSSGRILLVPAKERKQMLEAEYYATHGGPPADLTNNATTAGSAIAAGTGAMASTPSGNADGVMTMTTAPATIMFVDKFGNPHQRVIGRRMSYIPEGIQASKVATPEDPGAAATATAVATTTTGGSHPGDQQQQQGYIYSTKGYYDALAKRRGTLAAIQQKHDHKHQPDGGHMHGHDGGQGQGRPSTPIQDQYHHYSEDNTVQTGALEHQPTVRFESPRTRSGNGGTTPQQRATPQRSPQQQQQQQQQQPWQWQQQHHYQYQHHPLSTNPFDASFSPSAMLALQPSRGGEGLRMPWPTVGDNDYELDYDYHITAATSDAFARYLDLDHTRQSHSSDVTKVGSPSVDIHMVQYPFFVDDDGAIKDERTSFSATSQQPQQQQQKYDGGGGGGASGEVVASKTGMQTPPSSRATMNASHGNRYYCAGDGSGGGCENYVGPMNKTRNSEDLPAFAMDVDLNREGAVTTIAQTGGEVVPSSPQSPPSQATVAAMKHQPSSRMSPPPSSFKAKSCSNNVPRITTAMVVDPDLEVEVGPFGEVRDPNRLPKFNDNIDFNHARSCSCPESTPFSTSSKNSNTGGTKQQHMATPTQEDTTAIRRSLSPPAESVTLSTFSHSSAIRTSNNTKTRTITSSNSSNSPSSINPRATTSAAAATQPSPPTPPPPSPPPLTFLLADVPLVGPLGESRQHPLAGEPASFFSLSEARLGAGQGPIQGTNGVDSNRPIQHQRQTTTKTPNPFQTYTNDQSKGGSGGKNNNNNSNNSPFVSFSRKTSTAATSRPLSPPPPPLPSLPLDRKISRPPQQQQQQPPTVSTNPFIQPPQPQWSKTSPVEPVGPLSPPPPASSYYSPSSSSSSSSSSGAPGQGQAVVTIDDDDRKGPFDEPISRNSIFPWFENDVDLNKIGPDPEQVEEARRSVAEIERRTSEKEAKISLEQKRTSSSASASSNKIPTTTMTTGGQGGGGGEREGEGGGGRTSRL</sequence>
<feature type="compositionally biased region" description="Gly residues" evidence="9">
    <location>
        <begin position="567"/>
        <end position="577"/>
    </location>
</feature>
<dbReference type="SUPFAM" id="SSF81324">
    <property type="entry name" value="Voltage-gated potassium channels"/>
    <property type="match status" value="2"/>
</dbReference>
<dbReference type="OrthoDB" id="297496at2759"/>
<feature type="compositionally biased region" description="Low complexity" evidence="9">
    <location>
        <begin position="1415"/>
        <end position="1424"/>
    </location>
</feature>
<feature type="compositionally biased region" description="Low complexity" evidence="9">
    <location>
        <begin position="1458"/>
        <end position="1475"/>
    </location>
</feature>
<evidence type="ECO:0000256" key="5">
    <source>
        <dbReference type="ARBA" id="ARBA00023065"/>
    </source>
</evidence>
<dbReference type="GO" id="GO:0005886">
    <property type="term" value="C:plasma membrane"/>
    <property type="evidence" value="ECO:0007669"/>
    <property type="project" value="TreeGrafter"/>
</dbReference>
<feature type="region of interest" description="Disordered" evidence="9">
    <location>
        <begin position="824"/>
        <end position="891"/>
    </location>
</feature>
<evidence type="ECO:0000256" key="4">
    <source>
        <dbReference type="ARBA" id="ARBA00022989"/>
    </source>
</evidence>
<feature type="transmembrane region" description="Helical" evidence="10">
    <location>
        <begin position="192"/>
        <end position="216"/>
    </location>
</feature>
<feature type="region of interest" description="Disordered" evidence="9">
    <location>
        <begin position="987"/>
        <end position="1032"/>
    </location>
</feature>
<feature type="compositionally biased region" description="Basic and acidic residues" evidence="9">
    <location>
        <begin position="1488"/>
        <end position="1498"/>
    </location>
</feature>
<feature type="compositionally biased region" description="Polar residues" evidence="9">
    <location>
        <begin position="1199"/>
        <end position="1210"/>
    </location>
</feature>
<feature type="compositionally biased region" description="Basic and acidic residues" evidence="9">
    <location>
        <begin position="1524"/>
        <end position="1550"/>
    </location>
</feature>
<feature type="compositionally biased region" description="Low complexity" evidence="9">
    <location>
        <begin position="1369"/>
        <end position="1378"/>
    </location>
</feature>
<feature type="transmembrane region" description="Helical" evidence="10">
    <location>
        <begin position="228"/>
        <end position="247"/>
    </location>
</feature>
<keyword evidence="5 8" id="KW-0406">Ion transport</keyword>
<feature type="compositionally biased region" description="Low complexity" evidence="9">
    <location>
        <begin position="600"/>
        <end position="613"/>
    </location>
</feature>
<accession>A0A9P8BTU9</accession>
<keyword evidence="3 8" id="KW-0812">Transmembrane</keyword>
<dbReference type="Gene3D" id="1.10.287.70">
    <property type="match status" value="2"/>
</dbReference>
<feature type="compositionally biased region" description="Low complexity" evidence="9">
    <location>
        <begin position="1186"/>
        <end position="1198"/>
    </location>
</feature>
<feature type="compositionally biased region" description="Basic and acidic residues" evidence="9">
    <location>
        <begin position="786"/>
        <end position="797"/>
    </location>
</feature>
<name>A0A9P8BTU9_9FUNG</name>
<evidence type="ECO:0000256" key="8">
    <source>
        <dbReference type="RuleBase" id="RU003857"/>
    </source>
</evidence>
<comment type="subcellular location">
    <subcellularLocation>
        <location evidence="1">Membrane</location>
        <topology evidence="1">Multi-pass membrane protein</topology>
    </subcellularLocation>
</comment>
<keyword evidence="7 8" id="KW-0407">Ion channel</keyword>
<evidence type="ECO:0000256" key="7">
    <source>
        <dbReference type="ARBA" id="ARBA00023303"/>
    </source>
</evidence>